<gene>
    <name evidence="1" type="ORF">DCS_00049</name>
</gene>
<keyword evidence="2" id="KW-1185">Reference proteome</keyword>
<protein>
    <submittedName>
        <fullName evidence="1">Uncharacterized protein</fullName>
    </submittedName>
</protein>
<dbReference type="Proteomes" id="UP000076580">
    <property type="component" value="Chromosome 01"/>
</dbReference>
<organism evidence="1 2">
    <name type="scientific">Drechmeria coniospora</name>
    <name type="common">Nematophagous fungus</name>
    <name type="synonym">Meria coniospora</name>
    <dbReference type="NCBI Taxonomy" id="98403"/>
    <lineage>
        <taxon>Eukaryota</taxon>
        <taxon>Fungi</taxon>
        <taxon>Dikarya</taxon>
        <taxon>Ascomycota</taxon>
        <taxon>Pezizomycotina</taxon>
        <taxon>Sordariomycetes</taxon>
        <taxon>Hypocreomycetidae</taxon>
        <taxon>Hypocreales</taxon>
        <taxon>Ophiocordycipitaceae</taxon>
        <taxon>Drechmeria</taxon>
    </lineage>
</organism>
<evidence type="ECO:0000313" key="2">
    <source>
        <dbReference type="Proteomes" id="UP000076580"/>
    </source>
</evidence>
<accession>A0A151GPJ5</accession>
<dbReference type="AlphaFoldDB" id="A0A151GPJ5"/>
<dbReference type="RefSeq" id="XP_040658274.1">
    <property type="nucleotide sequence ID" value="XM_040797391.1"/>
</dbReference>
<evidence type="ECO:0000313" key="1">
    <source>
        <dbReference type="EMBL" id="KYK58922.1"/>
    </source>
</evidence>
<comment type="caution">
    <text evidence="1">The sequence shown here is derived from an EMBL/GenBank/DDBJ whole genome shotgun (WGS) entry which is preliminary data.</text>
</comment>
<dbReference type="InParanoid" id="A0A151GPJ5"/>
<name>A0A151GPJ5_DRECN</name>
<dbReference type="GeneID" id="63712692"/>
<proteinExistence type="predicted"/>
<reference evidence="1 2" key="1">
    <citation type="journal article" date="2016" name="Sci. Rep.">
        <title>Insights into Adaptations to a Near-Obligate Nematode Endoparasitic Lifestyle from the Finished Genome of Drechmeria coniospora.</title>
        <authorList>
            <person name="Zhang L."/>
            <person name="Zhou Z."/>
            <person name="Guo Q."/>
            <person name="Fokkens L."/>
            <person name="Miskei M."/>
            <person name="Pocsi I."/>
            <person name="Zhang W."/>
            <person name="Chen M."/>
            <person name="Wang L."/>
            <person name="Sun Y."/>
            <person name="Donzelli B.G."/>
            <person name="Gibson D.M."/>
            <person name="Nelson D.R."/>
            <person name="Luo J.G."/>
            <person name="Rep M."/>
            <person name="Liu H."/>
            <person name="Yang S."/>
            <person name="Wang J."/>
            <person name="Krasnoff S.B."/>
            <person name="Xu Y."/>
            <person name="Molnar I."/>
            <person name="Lin M."/>
        </authorList>
    </citation>
    <scope>NUCLEOTIDE SEQUENCE [LARGE SCALE GENOMIC DNA]</scope>
    <source>
        <strain evidence="1 2">ARSEF 6962</strain>
    </source>
</reference>
<sequence>MGVHSRSIELGVWKSMDEYHEALTSLSTTQYRGYRDTVVLNAAFFATYKSIKNVQEKLRRLTNLTVGEIGQLLAIIGDFEEPGRKLVEFLKQHKGDFVNNGACTDTTEWLSQIEGESNRIMEDVAEKSPSRFHEAFRGAYKSLGMSLAESRNITWTECFGPPDQDN</sequence>
<dbReference type="EMBL" id="LAYC01000001">
    <property type="protein sequence ID" value="KYK58922.1"/>
    <property type="molecule type" value="Genomic_DNA"/>
</dbReference>